<keyword evidence="1" id="KW-0732">Signal</keyword>
<gene>
    <name evidence="2" type="ORF">L1F29_16300</name>
</gene>
<organism evidence="2 3">
    <name type="scientific">Paenibacillus spongiae</name>
    <dbReference type="NCBI Taxonomy" id="2909671"/>
    <lineage>
        <taxon>Bacteria</taxon>
        <taxon>Bacillati</taxon>
        <taxon>Bacillota</taxon>
        <taxon>Bacilli</taxon>
        <taxon>Bacillales</taxon>
        <taxon>Paenibacillaceae</taxon>
        <taxon>Paenibacillus</taxon>
    </lineage>
</organism>
<feature type="chain" id="PRO_5045858049" evidence="1">
    <location>
        <begin position="19"/>
        <end position="221"/>
    </location>
</feature>
<reference evidence="2" key="1">
    <citation type="submission" date="2022-01" db="EMBL/GenBank/DDBJ databases">
        <title>Paenibacillus spongiae sp. nov., isolated from marine sponge.</title>
        <authorList>
            <person name="Li Z."/>
            <person name="Zhang M."/>
        </authorList>
    </citation>
    <scope>NUCLEOTIDE SEQUENCE</scope>
    <source>
        <strain evidence="2">PHS-Z3</strain>
    </source>
</reference>
<dbReference type="EMBL" id="CP091430">
    <property type="protein sequence ID" value="UVI33304.1"/>
    <property type="molecule type" value="Genomic_DNA"/>
</dbReference>
<protein>
    <submittedName>
        <fullName evidence="2">Uncharacterized protein</fullName>
    </submittedName>
</protein>
<dbReference type="PROSITE" id="PS51257">
    <property type="entry name" value="PROKAR_LIPOPROTEIN"/>
    <property type="match status" value="1"/>
</dbReference>
<proteinExistence type="predicted"/>
<name>A0ABY5SHS8_9BACL</name>
<evidence type="ECO:0000313" key="2">
    <source>
        <dbReference type="EMBL" id="UVI33304.1"/>
    </source>
</evidence>
<dbReference type="Proteomes" id="UP001057877">
    <property type="component" value="Chromosome"/>
</dbReference>
<accession>A0ABY5SHS8</accession>
<evidence type="ECO:0000313" key="3">
    <source>
        <dbReference type="Proteomes" id="UP001057877"/>
    </source>
</evidence>
<sequence length="221" mass="24894">MRKRNWAVFLIITLCWLAAGCSSNPYRHYKDNEMIGFVSSIDQQNQTVIIDISEWSKRNLRGSSIPDYGVQYTAKVLPRTIIQNDAGTKLSLADLKTGQKLQINPPDPKSETPDELLILPMSKDELYRSAGLLSREKGKYHISVIEESDSNPDYSLKAFQAIPGAMAGGISWLTIDPNHVLNLKQEFSLDTLPVILVFDTKKLVLKTQKINDIKEFLEARA</sequence>
<dbReference type="RefSeq" id="WP_258389358.1">
    <property type="nucleotide sequence ID" value="NZ_CP091430.1"/>
</dbReference>
<feature type="signal peptide" evidence="1">
    <location>
        <begin position="1"/>
        <end position="18"/>
    </location>
</feature>
<keyword evidence="3" id="KW-1185">Reference proteome</keyword>
<evidence type="ECO:0000256" key="1">
    <source>
        <dbReference type="SAM" id="SignalP"/>
    </source>
</evidence>